<dbReference type="AlphaFoldDB" id="R0E875"/>
<gene>
    <name evidence="8" type="ORF">OR37_02433</name>
</gene>
<feature type="transmembrane region" description="Helical" evidence="7">
    <location>
        <begin position="356"/>
        <end position="376"/>
    </location>
</feature>
<dbReference type="PRINTS" id="PR00173">
    <property type="entry name" value="EDTRNSPORT"/>
</dbReference>
<feature type="transmembrane region" description="Helical" evidence="7">
    <location>
        <begin position="76"/>
        <end position="102"/>
    </location>
</feature>
<accession>R0E875</accession>
<comment type="subcellular location">
    <subcellularLocation>
        <location evidence="1">Cell membrane</location>
        <topology evidence="1">Multi-pass membrane protein</topology>
    </subcellularLocation>
</comment>
<dbReference type="InterPro" id="IPR001991">
    <property type="entry name" value="Na-dicarboxylate_symporter"/>
</dbReference>
<comment type="caution">
    <text evidence="8">The sequence shown here is derived from an EMBL/GenBank/DDBJ whole genome shotgun (WGS) entry which is preliminary data.</text>
</comment>
<evidence type="ECO:0000256" key="1">
    <source>
        <dbReference type="ARBA" id="ARBA00004651"/>
    </source>
</evidence>
<keyword evidence="2" id="KW-0813">Transport</keyword>
<evidence type="ECO:0000313" key="8">
    <source>
        <dbReference type="EMBL" id="ENZ81673.1"/>
    </source>
</evidence>
<dbReference type="RefSeq" id="WP_004620083.1">
    <property type="nucleotide sequence ID" value="NZ_APMP01000014.1"/>
</dbReference>
<dbReference type="GO" id="GO:0005886">
    <property type="term" value="C:plasma membrane"/>
    <property type="evidence" value="ECO:0007669"/>
    <property type="project" value="UniProtKB-SubCell"/>
</dbReference>
<name>R0E875_CAUVI</name>
<dbReference type="GO" id="GO:0015293">
    <property type="term" value="F:symporter activity"/>
    <property type="evidence" value="ECO:0007669"/>
    <property type="project" value="UniProtKB-KW"/>
</dbReference>
<feature type="transmembrane region" description="Helical" evidence="7">
    <location>
        <begin position="138"/>
        <end position="160"/>
    </location>
</feature>
<protein>
    <submittedName>
        <fullName evidence="8">Na+/H+ dicarboxylate symporter</fullName>
    </submittedName>
</protein>
<evidence type="ECO:0000256" key="6">
    <source>
        <dbReference type="ARBA" id="ARBA00023136"/>
    </source>
</evidence>
<proteinExistence type="predicted"/>
<feature type="transmembrane region" description="Helical" evidence="7">
    <location>
        <begin position="293"/>
        <end position="319"/>
    </location>
</feature>
<dbReference type="eggNOG" id="COG1301">
    <property type="taxonomic scope" value="Bacteria"/>
</dbReference>
<keyword evidence="6 7" id="KW-0472">Membrane</keyword>
<dbReference type="PANTHER" id="PTHR42865:SF7">
    <property type="entry name" value="PROTON_GLUTAMATE-ASPARTATE SYMPORTER"/>
    <property type="match status" value="1"/>
</dbReference>
<dbReference type="Proteomes" id="UP000013063">
    <property type="component" value="Unassembled WGS sequence"/>
</dbReference>
<evidence type="ECO:0000256" key="2">
    <source>
        <dbReference type="ARBA" id="ARBA00022448"/>
    </source>
</evidence>
<evidence type="ECO:0000256" key="3">
    <source>
        <dbReference type="ARBA" id="ARBA00022475"/>
    </source>
</evidence>
<feature type="transmembrane region" description="Helical" evidence="7">
    <location>
        <begin position="46"/>
        <end position="64"/>
    </location>
</feature>
<keyword evidence="3" id="KW-1003">Cell membrane</keyword>
<dbReference type="InterPro" id="IPR036458">
    <property type="entry name" value="Na:dicarbo_symporter_sf"/>
</dbReference>
<sequence length="418" mass="41804" precursor="true">MSRTTWILVALLGGVLAGLALRISGHTSVADTLAPVGTLWLNGLRMTLVPLVFCLMTTGVASIADASGGGRIIGTTIGVFLALLILAAFAGAVVGVGLASIWPLHPVGAALAIGAKTPAPQNIDIASQIIALIPLNPIAAAAEAAMTPLIIFAAILGAAIARLPKVQRALLVDVLKATGDAMLVIVDWVLRAAPVGIFVLALDAAAKTGLDMAAGLLQYVLMLVAVLAVGLLITLTLGMVSGVGPMRFLRAAAGPLALAASTQSSMACLPALVKAAEQDLDLPPAAASTILPLATTVFRFGNVFGVVSAGLFGALLFGIHPSAAQIALACAVAVLTNIGVMGLPGAAVLLASYGPVYMTLGAPMEAMTLLIAVVALPDIVDTSANVTGQLAATTLIARWTAAPAPILGGTTAEQPSLT</sequence>
<evidence type="ECO:0000256" key="7">
    <source>
        <dbReference type="SAM" id="Phobius"/>
    </source>
</evidence>
<dbReference type="Gene3D" id="1.10.3860.10">
    <property type="entry name" value="Sodium:dicarboxylate symporter"/>
    <property type="match status" value="1"/>
</dbReference>
<feature type="transmembrane region" description="Helical" evidence="7">
    <location>
        <begin position="181"/>
        <end position="204"/>
    </location>
</feature>
<dbReference type="PATRIC" id="fig|1292034.3.peg.2418"/>
<reference evidence="8 9" key="1">
    <citation type="journal article" date="2013" name="Genome Announc.">
        <title>Draft Genome Sequence for Caulobacter sp. Strain OR37, a Bacterium Tolerant to Heavy Metals.</title>
        <authorList>
            <person name="Utturkar S.M."/>
            <person name="Bollmann A."/>
            <person name="Brzoska R.M."/>
            <person name="Klingeman D.M."/>
            <person name="Epstein S.E."/>
            <person name="Palumbo A.V."/>
            <person name="Brown S.D."/>
        </authorList>
    </citation>
    <scope>NUCLEOTIDE SEQUENCE [LARGE SCALE GENOMIC DNA]</scope>
    <source>
        <strain evidence="8 9">OR37</strain>
    </source>
</reference>
<feature type="transmembrane region" description="Helical" evidence="7">
    <location>
        <begin position="326"/>
        <end position="350"/>
    </location>
</feature>
<keyword evidence="9" id="KW-1185">Reference proteome</keyword>
<keyword evidence="4 7" id="KW-0812">Transmembrane</keyword>
<dbReference type="STRING" id="1292034.OR37_02433"/>
<feature type="transmembrane region" description="Helical" evidence="7">
    <location>
        <begin position="216"/>
        <end position="240"/>
    </location>
</feature>
<evidence type="ECO:0000256" key="4">
    <source>
        <dbReference type="ARBA" id="ARBA00022692"/>
    </source>
</evidence>
<dbReference type="Pfam" id="PF00375">
    <property type="entry name" value="SDF"/>
    <property type="match status" value="1"/>
</dbReference>
<evidence type="ECO:0000256" key="5">
    <source>
        <dbReference type="ARBA" id="ARBA00022989"/>
    </source>
</evidence>
<keyword evidence="5 7" id="KW-1133">Transmembrane helix</keyword>
<organism evidence="8 9">
    <name type="scientific">Caulobacter vibrioides OR37</name>
    <dbReference type="NCBI Taxonomy" id="1292034"/>
    <lineage>
        <taxon>Bacteria</taxon>
        <taxon>Pseudomonadati</taxon>
        <taxon>Pseudomonadota</taxon>
        <taxon>Alphaproteobacteria</taxon>
        <taxon>Caulobacterales</taxon>
        <taxon>Caulobacteraceae</taxon>
        <taxon>Caulobacter</taxon>
    </lineage>
</organism>
<dbReference type="SUPFAM" id="SSF118215">
    <property type="entry name" value="Proton glutamate symport protein"/>
    <property type="match status" value="1"/>
</dbReference>
<evidence type="ECO:0000313" key="9">
    <source>
        <dbReference type="Proteomes" id="UP000013063"/>
    </source>
</evidence>
<dbReference type="EMBL" id="APMP01000014">
    <property type="protein sequence ID" value="ENZ81673.1"/>
    <property type="molecule type" value="Genomic_DNA"/>
</dbReference>
<dbReference type="PANTHER" id="PTHR42865">
    <property type="entry name" value="PROTON/GLUTAMATE-ASPARTATE SYMPORTER"/>
    <property type="match status" value="1"/>
</dbReference>